<organism evidence="1 2">
    <name type="scientific">Xylaria bambusicola</name>
    <dbReference type="NCBI Taxonomy" id="326684"/>
    <lineage>
        <taxon>Eukaryota</taxon>
        <taxon>Fungi</taxon>
        <taxon>Dikarya</taxon>
        <taxon>Ascomycota</taxon>
        <taxon>Pezizomycotina</taxon>
        <taxon>Sordariomycetes</taxon>
        <taxon>Xylariomycetidae</taxon>
        <taxon>Xylariales</taxon>
        <taxon>Xylariaceae</taxon>
        <taxon>Xylaria</taxon>
    </lineage>
</organism>
<dbReference type="AlphaFoldDB" id="A0AAN7UPY1"/>
<accession>A0AAN7UPY1</accession>
<dbReference type="EMBL" id="JAWHQM010000029">
    <property type="protein sequence ID" value="KAK5633072.1"/>
    <property type="molecule type" value="Genomic_DNA"/>
</dbReference>
<protein>
    <submittedName>
        <fullName evidence="1">Uncharacterized protein</fullName>
    </submittedName>
</protein>
<gene>
    <name evidence="1" type="ORF">RRF57_008785</name>
</gene>
<keyword evidence="2" id="KW-1185">Reference proteome</keyword>
<comment type="caution">
    <text evidence="1">The sequence shown here is derived from an EMBL/GenBank/DDBJ whole genome shotgun (WGS) entry which is preliminary data.</text>
</comment>
<dbReference type="Proteomes" id="UP001305414">
    <property type="component" value="Unassembled WGS sequence"/>
</dbReference>
<proteinExistence type="predicted"/>
<reference evidence="1 2" key="1">
    <citation type="submission" date="2023-10" db="EMBL/GenBank/DDBJ databases">
        <title>Draft genome sequence of Xylaria bambusicola isolate GMP-LS, the root and basal stem rot pathogen of sugarcane in Indonesia.</title>
        <authorList>
            <person name="Selvaraj P."/>
            <person name="Muralishankar V."/>
            <person name="Muruganantham S."/>
            <person name="Sp S."/>
            <person name="Haryani S."/>
            <person name="Lau K.J.X."/>
            <person name="Naqvi N.I."/>
        </authorList>
    </citation>
    <scope>NUCLEOTIDE SEQUENCE [LARGE SCALE GENOMIC DNA]</scope>
    <source>
        <strain evidence="1">GMP-LS</strain>
    </source>
</reference>
<evidence type="ECO:0000313" key="1">
    <source>
        <dbReference type="EMBL" id="KAK5633072.1"/>
    </source>
</evidence>
<sequence>MGPQEEEGSCREAGHMVPVLDSTGKAAHRGLHCEQHGHCRVQSPFAWGWVASLNYLACGHLGHFETPHDPRGSNMLNMHLVQANAAHDHLDKDMEGHARALQTC</sequence>
<name>A0AAN7UPY1_9PEZI</name>
<evidence type="ECO:0000313" key="2">
    <source>
        <dbReference type="Proteomes" id="UP001305414"/>
    </source>
</evidence>